<evidence type="ECO:0000256" key="1">
    <source>
        <dbReference type="SAM" id="MobiDB-lite"/>
    </source>
</evidence>
<dbReference type="Pfam" id="PF25597">
    <property type="entry name" value="SH3_retrovirus"/>
    <property type="match status" value="1"/>
</dbReference>
<sequence length="676" mass="75369">MAWKSLLAINPTYQISFSPTTINLQFLIQLTSCGTGKNQILASWILSSLSENILALMIGLSSSSQIWHVLESNFASQSKAKTLQYKLQLQTTKKGNLSMREYLAKVKMCCDLLATTGNPVSQSDQLMHILSGLGSEYDPVMVTVTAGINSFGLNDVQALLLSFEARLENAMSMSSAGAINTDGSQPTVKYASQENYQKKNSSPRGRGGNSNFRGGFRGRGGRMQGGGRITCQVCHVPGHSADRCWHRYDQTYGVQGSTQSNAGDTNNQSRNPSLNMVHIPGTNATNEEGYWFPDSGATTHVTNDFNCLQSASEYNGTSKLQMGNGHNEQISHIGKCILHSNQSAKLFYLKDLLHVSGITKNLMSVSRFALDNGVYFEFHPSFCLVKDLATRIFSSGEHLKKDSISFSWIIILLQGIRILVTATFIHFHNYVETQFKWKIKSVQSDGGTEYKSLSEFFKKNGIVHRISCPYTPEKNGCAERKHRYVEMGLSLLAQSDMPLKYWDDYFTTATYLINRIPAKVLNYSSPFEKLMKQKPDYKSLKVFGCLSYPHIRPYNKDKLEFRASPGVFIGYSSQYKGYKILLPSGKIVITRHVLFDESIFPFSKPSSTENRQQNLAKTVFASSEPTVATFLRRSNEVEGNTHQTQNSGCPIATPVRSSESHSSNDSFESIQLRVVK</sequence>
<dbReference type="AlphaFoldDB" id="A0ABD3EI75"/>
<feature type="domain" description="Integrase catalytic" evidence="2">
    <location>
        <begin position="376"/>
        <end position="534"/>
    </location>
</feature>
<dbReference type="Gene3D" id="3.30.420.10">
    <property type="entry name" value="Ribonuclease H-like superfamily/Ribonuclease H"/>
    <property type="match status" value="1"/>
</dbReference>
<evidence type="ECO:0000259" key="2">
    <source>
        <dbReference type="PROSITE" id="PS50994"/>
    </source>
</evidence>
<accession>A0ABD3EI75</accession>
<feature type="region of interest" description="Disordered" evidence="1">
    <location>
        <begin position="255"/>
        <end position="274"/>
    </location>
</feature>
<dbReference type="PANTHER" id="PTHR47481:SF22">
    <property type="entry name" value="RETROTRANSPOSON GAG DOMAIN-CONTAINING PROTEIN"/>
    <property type="match status" value="1"/>
</dbReference>
<dbReference type="EMBL" id="JAVIJP010000005">
    <property type="protein sequence ID" value="KAL3652810.1"/>
    <property type="molecule type" value="Genomic_DNA"/>
</dbReference>
<dbReference type="InterPro" id="IPR001584">
    <property type="entry name" value="Integrase_cat-core"/>
</dbReference>
<dbReference type="InterPro" id="IPR012337">
    <property type="entry name" value="RNaseH-like_sf"/>
</dbReference>
<protein>
    <recommendedName>
        <fullName evidence="2">Integrase catalytic domain-containing protein</fullName>
    </recommendedName>
</protein>
<feature type="region of interest" description="Disordered" evidence="1">
    <location>
        <begin position="195"/>
        <end position="223"/>
    </location>
</feature>
<dbReference type="Pfam" id="PF22936">
    <property type="entry name" value="Pol_BBD"/>
    <property type="match status" value="1"/>
</dbReference>
<dbReference type="PROSITE" id="PS50994">
    <property type="entry name" value="INTEGRASE"/>
    <property type="match status" value="1"/>
</dbReference>
<proteinExistence type="predicted"/>
<comment type="caution">
    <text evidence="3">The sequence shown here is derived from an EMBL/GenBank/DDBJ whole genome shotgun (WGS) entry which is preliminary data.</text>
</comment>
<gene>
    <name evidence="3" type="ORF">CASFOL_002491</name>
</gene>
<dbReference type="Proteomes" id="UP001632038">
    <property type="component" value="Unassembled WGS sequence"/>
</dbReference>
<dbReference type="PANTHER" id="PTHR47481">
    <property type="match status" value="1"/>
</dbReference>
<dbReference type="InterPro" id="IPR036397">
    <property type="entry name" value="RNaseH_sf"/>
</dbReference>
<dbReference type="SUPFAM" id="SSF53098">
    <property type="entry name" value="Ribonuclease H-like"/>
    <property type="match status" value="1"/>
</dbReference>
<reference evidence="4" key="1">
    <citation type="journal article" date="2024" name="IScience">
        <title>Strigolactones Initiate the Formation of Haustorium-like Structures in Castilleja.</title>
        <authorList>
            <person name="Buerger M."/>
            <person name="Peterson D."/>
            <person name="Chory J."/>
        </authorList>
    </citation>
    <scope>NUCLEOTIDE SEQUENCE [LARGE SCALE GENOMIC DNA]</scope>
</reference>
<dbReference type="InterPro" id="IPR057670">
    <property type="entry name" value="SH3_retrovirus"/>
</dbReference>
<feature type="region of interest" description="Disordered" evidence="1">
    <location>
        <begin position="636"/>
        <end position="668"/>
    </location>
</feature>
<organism evidence="3 4">
    <name type="scientific">Castilleja foliolosa</name>
    <dbReference type="NCBI Taxonomy" id="1961234"/>
    <lineage>
        <taxon>Eukaryota</taxon>
        <taxon>Viridiplantae</taxon>
        <taxon>Streptophyta</taxon>
        <taxon>Embryophyta</taxon>
        <taxon>Tracheophyta</taxon>
        <taxon>Spermatophyta</taxon>
        <taxon>Magnoliopsida</taxon>
        <taxon>eudicotyledons</taxon>
        <taxon>Gunneridae</taxon>
        <taxon>Pentapetalae</taxon>
        <taxon>asterids</taxon>
        <taxon>lamiids</taxon>
        <taxon>Lamiales</taxon>
        <taxon>Orobanchaceae</taxon>
        <taxon>Pedicularideae</taxon>
        <taxon>Castillejinae</taxon>
        <taxon>Castilleja</taxon>
    </lineage>
</organism>
<name>A0ABD3EI75_9LAMI</name>
<keyword evidence="4" id="KW-1185">Reference proteome</keyword>
<evidence type="ECO:0000313" key="3">
    <source>
        <dbReference type="EMBL" id="KAL3652810.1"/>
    </source>
</evidence>
<feature type="compositionally biased region" description="Polar residues" evidence="1">
    <location>
        <begin position="637"/>
        <end position="648"/>
    </location>
</feature>
<evidence type="ECO:0000313" key="4">
    <source>
        <dbReference type="Proteomes" id="UP001632038"/>
    </source>
</evidence>
<dbReference type="InterPro" id="IPR054722">
    <property type="entry name" value="PolX-like_BBD"/>
</dbReference>
<dbReference type="Pfam" id="PF14223">
    <property type="entry name" value="Retrotran_gag_2"/>
    <property type="match status" value="1"/>
</dbReference>